<dbReference type="RefSeq" id="WP_184861915.1">
    <property type="nucleotide sequence ID" value="NZ_JACHLK010000011.1"/>
</dbReference>
<proteinExistence type="predicted"/>
<name>A0A7X0UBP0_9BURK</name>
<reference evidence="2 3" key="1">
    <citation type="submission" date="2020-08" db="EMBL/GenBank/DDBJ databases">
        <title>Functional genomics of gut bacteria from endangered species of beetles.</title>
        <authorList>
            <person name="Carlos-Shanley C."/>
        </authorList>
    </citation>
    <scope>NUCLEOTIDE SEQUENCE [LARGE SCALE GENOMIC DNA]</scope>
    <source>
        <strain evidence="2 3">S00198</strain>
    </source>
</reference>
<dbReference type="InterPro" id="IPR032675">
    <property type="entry name" value="LRR_dom_sf"/>
</dbReference>
<evidence type="ECO:0000313" key="2">
    <source>
        <dbReference type="EMBL" id="MBB6562169.1"/>
    </source>
</evidence>
<dbReference type="Gene3D" id="3.80.10.10">
    <property type="entry name" value="Ribonuclease Inhibitor"/>
    <property type="match status" value="1"/>
</dbReference>
<dbReference type="EMBL" id="JACHLK010000011">
    <property type="protein sequence ID" value="MBB6562169.1"/>
    <property type="molecule type" value="Genomic_DNA"/>
</dbReference>
<feature type="compositionally biased region" description="Acidic residues" evidence="1">
    <location>
        <begin position="29"/>
        <end position="44"/>
    </location>
</feature>
<comment type="caution">
    <text evidence="2">The sequence shown here is derived from an EMBL/GenBank/DDBJ whole genome shotgun (WGS) entry which is preliminary data.</text>
</comment>
<evidence type="ECO:0000313" key="3">
    <source>
        <dbReference type="Proteomes" id="UP000575083"/>
    </source>
</evidence>
<gene>
    <name evidence="2" type="ORF">HNP48_004878</name>
</gene>
<dbReference type="Proteomes" id="UP000575083">
    <property type="component" value="Unassembled WGS sequence"/>
</dbReference>
<protein>
    <submittedName>
        <fullName evidence="2">Uncharacterized protein</fullName>
    </submittedName>
</protein>
<feature type="region of interest" description="Disordered" evidence="1">
    <location>
        <begin position="22"/>
        <end position="44"/>
    </location>
</feature>
<evidence type="ECO:0000256" key="1">
    <source>
        <dbReference type="SAM" id="MobiDB-lite"/>
    </source>
</evidence>
<organism evidence="2 3">
    <name type="scientific">Acidovorax soli</name>
    <dbReference type="NCBI Taxonomy" id="592050"/>
    <lineage>
        <taxon>Bacteria</taxon>
        <taxon>Pseudomonadati</taxon>
        <taxon>Pseudomonadota</taxon>
        <taxon>Betaproteobacteria</taxon>
        <taxon>Burkholderiales</taxon>
        <taxon>Comamonadaceae</taxon>
        <taxon>Acidovorax</taxon>
    </lineage>
</organism>
<accession>A0A7X0UBP0</accession>
<sequence>MATSPVLRRLLALQQRLADLDAEQRQADAEDDYDEDDDEAGEEVEAAPATLEASHQLMFAPIGERWHVHYHGPAASTGDTEQPIFAELLDTLAEPAIAKALHALTFTGPDEGANGTREWVFTPLIERGVPFTHLRHLAIPQADNTAHNEVCIVREGEILDDAGDVGRLVALMPALESLELPQAPDPAFFKVPLPALQRLKIGAGHNPNGFIAHLARHAAQYPALRQLDFSDVRGPFMEPEGDWPATPFEDYEALFQSAIGQQIWSMVLRNAQLTEAQYRQLHQMRPNASLQVTHNFPGCYVSHWKPKGFEWKHLLING</sequence>
<dbReference type="AlphaFoldDB" id="A0A7X0UBP0"/>
<keyword evidence="3" id="KW-1185">Reference proteome</keyword>